<evidence type="ECO:0000256" key="1">
    <source>
        <dbReference type="SAM" id="MobiDB-lite"/>
    </source>
</evidence>
<evidence type="ECO:0000313" key="2">
    <source>
        <dbReference type="EMBL" id="GAA3384622.1"/>
    </source>
</evidence>
<reference evidence="3" key="1">
    <citation type="journal article" date="2019" name="Int. J. Syst. Evol. Microbiol.">
        <title>The Global Catalogue of Microorganisms (GCM) 10K type strain sequencing project: providing services to taxonomists for standard genome sequencing and annotation.</title>
        <authorList>
            <consortium name="The Broad Institute Genomics Platform"/>
            <consortium name="The Broad Institute Genome Sequencing Center for Infectious Disease"/>
            <person name="Wu L."/>
            <person name="Ma J."/>
        </authorList>
    </citation>
    <scope>NUCLEOTIDE SEQUENCE [LARGE SCALE GENOMIC DNA]</scope>
    <source>
        <strain evidence="3">JCM 9458</strain>
    </source>
</reference>
<name>A0ABP6SSP3_9ACTN</name>
<feature type="region of interest" description="Disordered" evidence="1">
    <location>
        <begin position="1"/>
        <end position="21"/>
    </location>
</feature>
<dbReference type="Proteomes" id="UP001501676">
    <property type="component" value="Unassembled WGS sequence"/>
</dbReference>
<sequence>MGRFSAGGGVRGDPGAGSLPGLQVALGGQLDVRLVDHPAGTAEFGGEGAAGRKEVTGPKTAPCDRGPDRAGEAFVHRPSVLGKLEEQSGSAIGPVDRHVTGLYARTSSA</sequence>
<dbReference type="EMBL" id="BAAAYN010000008">
    <property type="protein sequence ID" value="GAA3384622.1"/>
    <property type="molecule type" value="Genomic_DNA"/>
</dbReference>
<evidence type="ECO:0000313" key="3">
    <source>
        <dbReference type="Proteomes" id="UP001501676"/>
    </source>
</evidence>
<protein>
    <submittedName>
        <fullName evidence="2">Uncharacterized protein</fullName>
    </submittedName>
</protein>
<comment type="caution">
    <text evidence="2">The sequence shown here is derived from an EMBL/GenBank/DDBJ whole genome shotgun (WGS) entry which is preliminary data.</text>
</comment>
<feature type="compositionally biased region" description="Gly residues" evidence="1">
    <location>
        <begin position="1"/>
        <end position="15"/>
    </location>
</feature>
<gene>
    <name evidence="2" type="ORF">GCM10020369_15050</name>
</gene>
<keyword evidence="3" id="KW-1185">Reference proteome</keyword>
<organism evidence="2 3">
    <name type="scientific">Cryptosporangium minutisporangium</name>
    <dbReference type="NCBI Taxonomy" id="113569"/>
    <lineage>
        <taxon>Bacteria</taxon>
        <taxon>Bacillati</taxon>
        <taxon>Actinomycetota</taxon>
        <taxon>Actinomycetes</taxon>
        <taxon>Cryptosporangiales</taxon>
        <taxon>Cryptosporangiaceae</taxon>
        <taxon>Cryptosporangium</taxon>
    </lineage>
</organism>
<feature type="region of interest" description="Disordered" evidence="1">
    <location>
        <begin position="39"/>
        <end position="68"/>
    </location>
</feature>
<accession>A0ABP6SSP3</accession>
<proteinExistence type="predicted"/>